<gene>
    <name evidence="3" type="ORF">C9374_004087</name>
</gene>
<dbReference type="Pfam" id="PF00651">
    <property type="entry name" value="BTB"/>
    <property type="match status" value="1"/>
</dbReference>
<dbReference type="RefSeq" id="XP_044549095.1">
    <property type="nucleotide sequence ID" value="XM_044693687.1"/>
</dbReference>
<dbReference type="InterPro" id="IPR011333">
    <property type="entry name" value="SKP1/BTB/POZ_sf"/>
</dbReference>
<feature type="region of interest" description="Disordered" evidence="1">
    <location>
        <begin position="832"/>
        <end position="851"/>
    </location>
</feature>
<organism evidence="3 4">
    <name type="scientific">Naegleria lovaniensis</name>
    <name type="common">Amoeba</name>
    <dbReference type="NCBI Taxonomy" id="51637"/>
    <lineage>
        <taxon>Eukaryota</taxon>
        <taxon>Discoba</taxon>
        <taxon>Heterolobosea</taxon>
        <taxon>Tetramitia</taxon>
        <taxon>Eutetramitia</taxon>
        <taxon>Vahlkampfiidae</taxon>
        <taxon>Naegleria</taxon>
    </lineage>
</organism>
<feature type="compositionally biased region" description="Acidic residues" evidence="1">
    <location>
        <begin position="550"/>
        <end position="572"/>
    </location>
</feature>
<dbReference type="Gene3D" id="3.30.710.10">
    <property type="entry name" value="Potassium Channel Kv1.1, Chain A"/>
    <property type="match status" value="1"/>
</dbReference>
<dbReference type="CDD" id="cd18186">
    <property type="entry name" value="BTB_POZ_ZBTB_KLHL-like"/>
    <property type="match status" value="1"/>
</dbReference>
<dbReference type="SUPFAM" id="SSF54695">
    <property type="entry name" value="POZ domain"/>
    <property type="match status" value="1"/>
</dbReference>
<dbReference type="EMBL" id="PYSW02000020">
    <property type="protein sequence ID" value="KAG2383416.1"/>
    <property type="molecule type" value="Genomic_DNA"/>
</dbReference>
<evidence type="ECO:0000313" key="3">
    <source>
        <dbReference type="EMBL" id="KAG2383416.1"/>
    </source>
</evidence>
<feature type="region of interest" description="Disordered" evidence="1">
    <location>
        <begin position="550"/>
        <end position="579"/>
    </location>
</feature>
<dbReference type="GeneID" id="68096542"/>
<reference evidence="3 4" key="1">
    <citation type="journal article" date="2018" name="BMC Genomics">
        <title>The genome of Naegleria lovaniensis, the basis for a comparative approach to unravel pathogenicity factors of the human pathogenic amoeba N. fowleri.</title>
        <authorList>
            <person name="Liechti N."/>
            <person name="Schurch N."/>
            <person name="Bruggmann R."/>
            <person name="Wittwer M."/>
        </authorList>
    </citation>
    <scope>NUCLEOTIDE SEQUENCE [LARGE SCALE GENOMIC DNA]</scope>
    <source>
        <strain evidence="3 4">ATCC 30569</strain>
    </source>
</reference>
<accession>A0AA88GLU8</accession>
<protein>
    <recommendedName>
        <fullName evidence="2">BTB domain-containing protein</fullName>
    </recommendedName>
</protein>
<dbReference type="InterPro" id="IPR000210">
    <property type="entry name" value="BTB/POZ_dom"/>
</dbReference>
<dbReference type="Proteomes" id="UP000816034">
    <property type="component" value="Unassembled WGS sequence"/>
</dbReference>
<comment type="caution">
    <text evidence="3">The sequence shown here is derived from an EMBL/GenBank/DDBJ whole genome shotgun (WGS) entry which is preliminary data.</text>
</comment>
<feature type="compositionally biased region" description="Low complexity" evidence="1">
    <location>
        <begin position="841"/>
        <end position="851"/>
    </location>
</feature>
<evidence type="ECO:0000259" key="2">
    <source>
        <dbReference type="PROSITE" id="PS50097"/>
    </source>
</evidence>
<dbReference type="PROSITE" id="PS50097">
    <property type="entry name" value="BTB"/>
    <property type="match status" value="1"/>
</dbReference>
<feature type="domain" description="BTB" evidence="2">
    <location>
        <begin position="1066"/>
        <end position="1136"/>
    </location>
</feature>
<feature type="compositionally biased region" description="Polar residues" evidence="1">
    <location>
        <begin position="24"/>
        <end position="33"/>
    </location>
</feature>
<name>A0AA88GLU8_NAELO</name>
<sequence>MLSEDHSVESNNNKKRGYEEQADHTNTIVSNSTDLHKQEEDRTLDEEFQEEDARIMSTSEQESLIDNFRKKRKLFVEEKKAFSLHTFEYDLIEDVMSHLEQAKDDEESKLLYQRLCNLQQQADEQDYEGKSSEEIKKLLCQEEVESIYLSNDQFEKCWHVLQAKIVLQSLKLRDPQHQKDPLSDLDWTMMEELTKTLGKPFPDKTIAVKIKEEQVNAILKEFISKREAIESTALYCADFLVKRCVVHDVEFISQLIDSTAKIHRTNLDVQACQIAENSMGFGDTQPELTNEVIDTWQTFILPQVVKTQQELNCLPEPHLTVSIERSDEKKKLDEKLLLNEYNEEEYAFYLDGFFMNSKESIKEEREQEKEFEDEEQFFYDDSDCNDFSVAHFSHLFNKLLPDEDMTYIPPFSQLLLKDAEDLFDNPYFSIIELTLRMYDKSVVTHEEHQDLPVSTMRLGVSLMILNCLNKEICIMKQRKSIEACQIMYRPLVRALLDTFIVDSYHSPVLCWNGKQRLANIRSIKEYDEEDLYEFQKDVFLQIRGLRPSLNDDDFTDSDEEDETETDESDCDMESSQAQELLSDPCSKSETFIKENDVEKREVNYEENSINPSQCHPIWEHEFNTQVSPKKHCLDTIMHHNPVPTSLTTSENWLCDVHAIAKDSFVKEPVYDQEWVTLYFPQVRRFYNEDNILSADHVNERHPYLDIEYQDPSQSHSFHIDLLRIMRRGSMKSCTEGVAIEAFFSLKNFISSVFQKLHLLKKTDGDRTVTAQDVEKVIGKDLVNVIGLRHAQHDDEQIYEAPRTVSFKTQPVEPPEKFSDIVYENEDNLLTTKGDDTPLRFSSSSTSSPHHVYSSSEKFDSVRVGTPPAVSLYHDLINNGTMANDLTLLFQSGKFTDSFIESSEGVKIGVYTPILKVRCPSLYEQFFNSPEKRELGLHAAKLISSTDFKIDENVEQATEIQELSSIMDSKVCTAWIENVYLGVFENMFDESSDASRFKTLETINMKYPIVAKNVNSDTWLEWETSTDNMLQDPNHYINHDMEYLLDRHDDYEKCLTLNALYNDNESKDFSLQICHNNFEPSIPLVQCRAHKYILACRSSFFRVLFEGNFGDEQSISYDASEIFRDVKALEMFVFYLYHNFLSDRYESTFSQLIELYQAADFFDVNGLKDLVQFQLGVNVQSSSLEECVDLLQFSLENDMKELFITVNNLLLSTYDSDGFTIMDDITTEYYKTLSGSIDLENVIVKLEFVYRVLNSDNSLHMFYREMLDSFHRTQLIWFIIRNLVSFNTVDGLECLKTIKETRDPNSRNLFQVVHDLAERYGYEF</sequence>
<proteinExistence type="predicted"/>
<keyword evidence="4" id="KW-1185">Reference proteome</keyword>
<feature type="region of interest" description="Disordered" evidence="1">
    <location>
        <begin position="1"/>
        <end position="42"/>
    </location>
</feature>
<dbReference type="SMART" id="SM00225">
    <property type="entry name" value="BTB"/>
    <property type="match status" value="1"/>
</dbReference>
<evidence type="ECO:0000256" key="1">
    <source>
        <dbReference type="SAM" id="MobiDB-lite"/>
    </source>
</evidence>
<evidence type="ECO:0000313" key="4">
    <source>
        <dbReference type="Proteomes" id="UP000816034"/>
    </source>
</evidence>